<dbReference type="EMBL" id="CM055751">
    <property type="protein sequence ID" value="KAJ7993116.1"/>
    <property type="molecule type" value="Genomic_DNA"/>
</dbReference>
<reference evidence="1" key="1">
    <citation type="submission" date="2021-05" db="EMBL/GenBank/DDBJ databases">
        <authorList>
            <person name="Pan Q."/>
            <person name="Jouanno E."/>
            <person name="Zahm M."/>
            <person name="Klopp C."/>
            <person name="Cabau C."/>
            <person name="Louis A."/>
            <person name="Berthelot C."/>
            <person name="Parey E."/>
            <person name="Roest Crollius H."/>
            <person name="Montfort J."/>
            <person name="Robinson-Rechavi M."/>
            <person name="Bouchez O."/>
            <person name="Lampietro C."/>
            <person name="Lopez Roques C."/>
            <person name="Donnadieu C."/>
            <person name="Postlethwait J."/>
            <person name="Bobe J."/>
            <person name="Dillon D."/>
            <person name="Chandos A."/>
            <person name="von Hippel F."/>
            <person name="Guiguen Y."/>
        </authorList>
    </citation>
    <scope>NUCLEOTIDE SEQUENCE</scope>
    <source>
        <strain evidence="1">YG-Jan2019</strain>
    </source>
</reference>
<protein>
    <submittedName>
        <fullName evidence="1">Uncharacterized protein</fullName>
    </submittedName>
</protein>
<organism evidence="1 2">
    <name type="scientific">Dallia pectoralis</name>
    <name type="common">Alaska blackfish</name>
    <dbReference type="NCBI Taxonomy" id="75939"/>
    <lineage>
        <taxon>Eukaryota</taxon>
        <taxon>Metazoa</taxon>
        <taxon>Chordata</taxon>
        <taxon>Craniata</taxon>
        <taxon>Vertebrata</taxon>
        <taxon>Euteleostomi</taxon>
        <taxon>Actinopterygii</taxon>
        <taxon>Neopterygii</taxon>
        <taxon>Teleostei</taxon>
        <taxon>Protacanthopterygii</taxon>
        <taxon>Esociformes</taxon>
        <taxon>Umbridae</taxon>
        <taxon>Dallia</taxon>
    </lineage>
</organism>
<evidence type="ECO:0000313" key="1">
    <source>
        <dbReference type="EMBL" id="KAJ7993116.1"/>
    </source>
</evidence>
<comment type="caution">
    <text evidence="1">The sequence shown here is derived from an EMBL/GenBank/DDBJ whole genome shotgun (WGS) entry which is preliminary data.</text>
</comment>
<name>A0ACC2FP40_DALPE</name>
<dbReference type="Proteomes" id="UP001157502">
    <property type="component" value="Chromosome 24"/>
</dbReference>
<accession>A0ACC2FP40</accession>
<keyword evidence="2" id="KW-1185">Reference proteome</keyword>
<proteinExistence type="predicted"/>
<gene>
    <name evidence="1" type="ORF">DPEC_G00269080</name>
</gene>
<evidence type="ECO:0000313" key="2">
    <source>
        <dbReference type="Proteomes" id="UP001157502"/>
    </source>
</evidence>
<sequence length="195" mass="21442">MGRPESWPDSVAVRAGAGSHVVVYEVGPNPTVYRILVVPSLNQRSCFRWRRAEENSVGSGQGVRLGSQDRTRLSEDRLHHTHGSVTVCGGGPRPGSHCFCRRASWRMSDGPTLDYDLLLSPGPPLTGVSSGPPLVGGDAEQRTAFAFVGLLMLFLIFLLVRCFRILLDPYSRMPSSSWTEHKDAAERGQFDYTLV</sequence>